<dbReference type="STRING" id="1125725.HMPREF1325_2107"/>
<dbReference type="OrthoDB" id="9810636at2"/>
<dbReference type="PANTHER" id="PTHR42953">
    <property type="entry name" value="HIGH-AFFINITY ZINC UPTAKE SYSTEM PROTEIN ZNUA-RELATED"/>
    <property type="match status" value="1"/>
</dbReference>
<evidence type="ECO:0000313" key="6">
    <source>
        <dbReference type="EMBL" id="ERF61431.1"/>
    </source>
</evidence>
<evidence type="ECO:0000256" key="5">
    <source>
        <dbReference type="SAM" id="SignalP"/>
    </source>
</evidence>
<evidence type="ECO:0000256" key="3">
    <source>
        <dbReference type="ARBA" id="ARBA00022729"/>
    </source>
</evidence>
<dbReference type="InterPro" id="IPR050492">
    <property type="entry name" value="Bact_metal-bind_prot9"/>
</dbReference>
<evidence type="ECO:0000256" key="2">
    <source>
        <dbReference type="ARBA" id="ARBA00022448"/>
    </source>
</evidence>
<keyword evidence="2" id="KW-0813">Transport</keyword>
<dbReference type="Proteomes" id="UP000016646">
    <property type="component" value="Unassembled WGS sequence"/>
</dbReference>
<dbReference type="InterPro" id="IPR006127">
    <property type="entry name" value="ZnuA-like"/>
</dbReference>
<evidence type="ECO:0000313" key="7">
    <source>
        <dbReference type="EMBL" id="ERK04476.1"/>
    </source>
</evidence>
<dbReference type="Proteomes" id="UP000016412">
    <property type="component" value="Unassembled WGS sequence"/>
</dbReference>
<dbReference type="GO" id="GO:0046872">
    <property type="term" value="F:metal ion binding"/>
    <property type="evidence" value="ECO:0007669"/>
    <property type="project" value="InterPro"/>
</dbReference>
<sequence>MKKNIIKIASALIFAALVAGGAVAAPAKKNASDGTVKIVTDIFPVYDWVREITKNSAAKIDLTLLLDNGVDLHSYQPAVADVAKIAECNFFVYVGGESEGWMDDACKEIKNKNSVVLKLLDSLGDAAKEEEVVEGMEADHDHESADEHHHEHESAGEHHHEHGEDEEGPEYDEHIWLSVKNAKILCNTIAEKIAEIDPKNAQTYRANAAAYTAKLSALDAQYQKIVDAASKKTVLFGDRFPFRYLVDDYGLSYYAAFVGCSAETEASFKTILFLAKKVDELGIPAVLTIEKSDGKIAKTIIKNTKAKNQKILTLDSMQSTTSNDVKKGITYLSIMTKNADVLKSALQ</sequence>
<keyword evidence="9" id="KW-1185">Reference proteome</keyword>
<feature type="chain" id="PRO_5004611944" evidence="5">
    <location>
        <begin position="25"/>
        <end position="347"/>
    </location>
</feature>
<feature type="signal peptide" evidence="5">
    <location>
        <begin position="1"/>
        <end position="24"/>
    </location>
</feature>
<name>U1FPK4_TRESO</name>
<evidence type="ECO:0000313" key="9">
    <source>
        <dbReference type="Proteomes" id="UP000016646"/>
    </source>
</evidence>
<dbReference type="PATRIC" id="fig|1125725.3.peg.549"/>
<organism evidence="6 8">
    <name type="scientific">Treponema socranskii subsp. socranskii VPI DR56BR1116 = ATCC 35536</name>
    <dbReference type="NCBI Taxonomy" id="1125725"/>
    <lineage>
        <taxon>Bacteria</taxon>
        <taxon>Pseudomonadati</taxon>
        <taxon>Spirochaetota</taxon>
        <taxon>Spirochaetia</taxon>
        <taxon>Spirochaetales</taxon>
        <taxon>Treponemataceae</taxon>
        <taxon>Treponema</taxon>
    </lineage>
</organism>
<dbReference type="PANTHER" id="PTHR42953:SF3">
    <property type="entry name" value="HIGH-AFFINITY ZINC UPTAKE SYSTEM PROTEIN ZNUA"/>
    <property type="match status" value="1"/>
</dbReference>
<dbReference type="GO" id="GO:0030001">
    <property type="term" value="P:metal ion transport"/>
    <property type="evidence" value="ECO:0007669"/>
    <property type="project" value="InterPro"/>
</dbReference>
<gene>
    <name evidence="7" type="ORF">HMPREF0860_0847</name>
    <name evidence="6" type="ORF">HMPREF1325_2107</name>
</gene>
<dbReference type="EMBL" id="AVQI01000020">
    <property type="protein sequence ID" value="ERK04476.1"/>
    <property type="molecule type" value="Genomic_DNA"/>
</dbReference>
<dbReference type="Gene3D" id="3.40.50.1980">
    <property type="entry name" value="Nitrogenase molybdenum iron protein domain"/>
    <property type="match status" value="2"/>
</dbReference>
<dbReference type="RefSeq" id="WP_021329733.1">
    <property type="nucleotide sequence ID" value="NZ_AUZJ01000013.1"/>
</dbReference>
<comment type="caution">
    <text evidence="6">The sequence shown here is derived from an EMBL/GenBank/DDBJ whole genome shotgun (WGS) entry which is preliminary data.</text>
</comment>
<protein>
    <submittedName>
        <fullName evidence="6">Periplasmic solute-binding family protein</fullName>
    </submittedName>
</protein>
<proteinExistence type="inferred from homology"/>
<evidence type="ECO:0000313" key="8">
    <source>
        <dbReference type="Proteomes" id="UP000016412"/>
    </source>
</evidence>
<feature type="compositionally biased region" description="Basic and acidic residues" evidence="4">
    <location>
        <begin position="138"/>
        <end position="163"/>
    </location>
</feature>
<accession>U1FPK4</accession>
<dbReference type="Pfam" id="PF01297">
    <property type="entry name" value="ZnuA"/>
    <property type="match status" value="1"/>
</dbReference>
<evidence type="ECO:0000256" key="4">
    <source>
        <dbReference type="SAM" id="MobiDB-lite"/>
    </source>
</evidence>
<dbReference type="eggNOG" id="COG0803">
    <property type="taxonomic scope" value="Bacteria"/>
</dbReference>
<dbReference type="SUPFAM" id="SSF53807">
    <property type="entry name" value="Helical backbone' metal receptor"/>
    <property type="match status" value="1"/>
</dbReference>
<comment type="similarity">
    <text evidence="1">Belongs to the bacterial solute-binding protein 9 family.</text>
</comment>
<evidence type="ECO:0000256" key="1">
    <source>
        <dbReference type="ARBA" id="ARBA00011028"/>
    </source>
</evidence>
<dbReference type="AlphaFoldDB" id="U1FPK4"/>
<keyword evidence="3 5" id="KW-0732">Signal</keyword>
<reference evidence="8 9" key="1">
    <citation type="submission" date="2013-08" db="EMBL/GenBank/DDBJ databases">
        <authorList>
            <person name="Durkin A.S."/>
            <person name="Haft D.R."/>
            <person name="McCorrison J."/>
            <person name="Torralba M."/>
            <person name="Gillis M."/>
            <person name="Haft D.H."/>
            <person name="Methe B."/>
            <person name="Sutton G."/>
            <person name="Nelson K.E."/>
        </authorList>
    </citation>
    <scope>NUCLEOTIDE SEQUENCE [LARGE SCALE GENOMIC DNA]</scope>
    <source>
        <strain evidence="7 9">ATCC 35536</strain>
        <strain evidence="6 8">VPI DR56BR1116</strain>
    </source>
</reference>
<feature type="region of interest" description="Disordered" evidence="4">
    <location>
        <begin position="138"/>
        <end position="169"/>
    </location>
</feature>
<dbReference type="EMBL" id="AUZJ01000013">
    <property type="protein sequence ID" value="ERF61431.1"/>
    <property type="molecule type" value="Genomic_DNA"/>
</dbReference>